<dbReference type="AlphaFoldDB" id="A0AAU9NUQ7"/>
<evidence type="ECO:0000256" key="3">
    <source>
        <dbReference type="ARBA" id="ARBA00022771"/>
    </source>
</evidence>
<dbReference type="GO" id="GO:0003677">
    <property type="term" value="F:DNA binding"/>
    <property type="evidence" value="ECO:0007669"/>
    <property type="project" value="UniProtKB-KW"/>
</dbReference>
<keyword evidence="3" id="KW-0863">Zinc-finger</keyword>
<dbReference type="PANTHER" id="PTHR47165:SF4">
    <property type="entry name" value="OS03G0429900 PROTEIN"/>
    <property type="match status" value="1"/>
</dbReference>
<feature type="region of interest" description="Disordered" evidence="6">
    <location>
        <begin position="443"/>
        <end position="467"/>
    </location>
</feature>
<evidence type="ECO:0000256" key="6">
    <source>
        <dbReference type="SAM" id="MobiDB-lite"/>
    </source>
</evidence>
<sequence>MVSKRNIYRFKNVVKDGMTFYIKGPNFAALKTGSFKLTRHDQKFTFVQQTVVTECNNFSGSLFGFSFVDYQAVLSLTHPQDTSVDVMGLVVAIAEIQQGHPEKSKHKLNIRIQDANGLQLHVNLWGEYAYKMLDYINNNPDNRRIVVILQFGQINVWRDRPSVNTYFTSSKLFINSDIDEITNFNKSLDGDDRPDSSTNTFLIISSNQISAYDDFMVKNNLKGIAEVWERVEKCNFVIVGTIKGILQNQKWYYETCTNCSGKASENDAHQTKTYECHNENCTKTTTSVVPRFMIPIRVQDNTGTLTLTMFEREWRYLLKQSAKEFVKKMIERGDDLGLYPGEINALKGLKLAFKISVSKFNVSFKNNQYGIARISDDETLIEQLENKFTESQDAVSGKDDNITPSTIDKNDTTSPMKILNTTPVLKRNLEEVFDLEISDHLSTSKTPKIGPDGPGKQLLKVKLEKND</sequence>
<dbReference type="CDD" id="cd04476">
    <property type="entry name" value="RPA1_DBD_C"/>
    <property type="match status" value="1"/>
</dbReference>
<dbReference type="SUPFAM" id="SSF50249">
    <property type="entry name" value="Nucleic acid-binding proteins"/>
    <property type="match status" value="2"/>
</dbReference>
<organism evidence="8 9">
    <name type="scientific">Lactuca virosa</name>
    <dbReference type="NCBI Taxonomy" id="75947"/>
    <lineage>
        <taxon>Eukaryota</taxon>
        <taxon>Viridiplantae</taxon>
        <taxon>Streptophyta</taxon>
        <taxon>Embryophyta</taxon>
        <taxon>Tracheophyta</taxon>
        <taxon>Spermatophyta</taxon>
        <taxon>Magnoliopsida</taxon>
        <taxon>eudicotyledons</taxon>
        <taxon>Gunneridae</taxon>
        <taxon>Pentapetalae</taxon>
        <taxon>asterids</taxon>
        <taxon>campanulids</taxon>
        <taxon>Asterales</taxon>
        <taxon>Asteraceae</taxon>
        <taxon>Cichorioideae</taxon>
        <taxon>Cichorieae</taxon>
        <taxon>Lactucinae</taxon>
        <taxon>Lactuca</taxon>
    </lineage>
</organism>
<proteinExistence type="inferred from homology"/>
<dbReference type="InterPro" id="IPR047192">
    <property type="entry name" value="Euk_RPA1_DBD_C"/>
</dbReference>
<keyword evidence="9" id="KW-1185">Reference proteome</keyword>
<evidence type="ECO:0000313" key="9">
    <source>
        <dbReference type="Proteomes" id="UP001157418"/>
    </source>
</evidence>
<comment type="similarity">
    <text evidence="1">Belongs to the replication factor A protein 1 family.</text>
</comment>
<accession>A0AAU9NUQ7</accession>
<comment type="caution">
    <text evidence="8">The sequence shown here is derived from an EMBL/GenBank/DDBJ whole genome shotgun (WGS) entry which is preliminary data.</text>
</comment>
<gene>
    <name evidence="8" type="ORF">LVIROSA_LOCUS27579</name>
</gene>
<dbReference type="InterPro" id="IPR013955">
    <property type="entry name" value="Rep_factor-A_C"/>
</dbReference>
<dbReference type="Gene3D" id="2.40.50.140">
    <property type="entry name" value="Nucleic acid-binding proteins"/>
    <property type="match status" value="2"/>
</dbReference>
<evidence type="ECO:0000313" key="8">
    <source>
        <dbReference type="EMBL" id="CAH1441529.1"/>
    </source>
</evidence>
<keyword evidence="4" id="KW-0862">Zinc</keyword>
<evidence type="ECO:0000256" key="2">
    <source>
        <dbReference type="ARBA" id="ARBA00022723"/>
    </source>
</evidence>
<feature type="domain" description="Replication factor A C-terminal" evidence="7">
    <location>
        <begin position="238"/>
        <end position="329"/>
    </location>
</feature>
<dbReference type="Proteomes" id="UP001157418">
    <property type="component" value="Unassembled WGS sequence"/>
</dbReference>
<evidence type="ECO:0000256" key="5">
    <source>
        <dbReference type="ARBA" id="ARBA00023125"/>
    </source>
</evidence>
<dbReference type="CDD" id="cd04481">
    <property type="entry name" value="RPA1_DBD_B_like"/>
    <property type="match status" value="1"/>
</dbReference>
<dbReference type="EMBL" id="CAKMRJ010005412">
    <property type="protein sequence ID" value="CAH1441529.1"/>
    <property type="molecule type" value="Genomic_DNA"/>
</dbReference>
<name>A0AAU9NUQ7_9ASTR</name>
<dbReference type="PANTHER" id="PTHR47165">
    <property type="entry name" value="OS03G0429900 PROTEIN"/>
    <property type="match status" value="1"/>
</dbReference>
<dbReference type="Pfam" id="PF08646">
    <property type="entry name" value="Rep_fac-A_C"/>
    <property type="match status" value="1"/>
</dbReference>
<evidence type="ECO:0000259" key="7">
    <source>
        <dbReference type="Pfam" id="PF08646"/>
    </source>
</evidence>
<dbReference type="InterPro" id="IPR012340">
    <property type="entry name" value="NA-bd_OB-fold"/>
</dbReference>
<reference evidence="8 9" key="1">
    <citation type="submission" date="2022-01" db="EMBL/GenBank/DDBJ databases">
        <authorList>
            <person name="Xiong W."/>
            <person name="Schranz E."/>
        </authorList>
    </citation>
    <scope>NUCLEOTIDE SEQUENCE [LARGE SCALE GENOMIC DNA]</scope>
</reference>
<keyword evidence="2" id="KW-0479">Metal-binding</keyword>
<protein>
    <recommendedName>
        <fullName evidence="7">Replication factor A C-terminal domain-containing protein</fullName>
    </recommendedName>
</protein>
<dbReference type="GO" id="GO:0008270">
    <property type="term" value="F:zinc ion binding"/>
    <property type="evidence" value="ECO:0007669"/>
    <property type="project" value="UniProtKB-KW"/>
</dbReference>
<evidence type="ECO:0000256" key="1">
    <source>
        <dbReference type="ARBA" id="ARBA00005690"/>
    </source>
</evidence>
<keyword evidence="5" id="KW-0238">DNA-binding</keyword>
<evidence type="ECO:0000256" key="4">
    <source>
        <dbReference type="ARBA" id="ARBA00022833"/>
    </source>
</evidence>